<dbReference type="Gene3D" id="2.60.40.1120">
    <property type="entry name" value="Carboxypeptidase-like, regulatory domain"/>
    <property type="match status" value="1"/>
</dbReference>
<dbReference type="Proteomes" id="UP000239872">
    <property type="component" value="Unassembled WGS sequence"/>
</dbReference>
<name>A0A2S7SWB7_9BACT</name>
<dbReference type="EMBL" id="PPSL01000002">
    <property type="protein sequence ID" value="PQJ11213.1"/>
    <property type="molecule type" value="Genomic_DNA"/>
</dbReference>
<proteinExistence type="predicted"/>
<reference evidence="1 2" key="1">
    <citation type="submission" date="2018-01" db="EMBL/GenBank/DDBJ databases">
        <title>A novel member of the phylum Bacteroidetes isolated from glacier ice.</title>
        <authorList>
            <person name="Liu Q."/>
            <person name="Xin Y.-H."/>
        </authorList>
    </citation>
    <scope>NUCLEOTIDE SEQUENCE [LARGE SCALE GENOMIC DNA]</scope>
    <source>
        <strain evidence="1 2">RB1R16</strain>
    </source>
</reference>
<gene>
    <name evidence="1" type="ORF">CJD36_005245</name>
</gene>
<dbReference type="AlphaFoldDB" id="A0A2S7SWB7"/>
<evidence type="ECO:0000313" key="2">
    <source>
        <dbReference type="Proteomes" id="UP000239872"/>
    </source>
</evidence>
<organism evidence="1 2">
    <name type="scientific">Flavipsychrobacter stenotrophus</name>
    <dbReference type="NCBI Taxonomy" id="2077091"/>
    <lineage>
        <taxon>Bacteria</taxon>
        <taxon>Pseudomonadati</taxon>
        <taxon>Bacteroidota</taxon>
        <taxon>Chitinophagia</taxon>
        <taxon>Chitinophagales</taxon>
        <taxon>Chitinophagaceae</taxon>
        <taxon>Flavipsychrobacter</taxon>
    </lineage>
</organism>
<dbReference type="SUPFAM" id="SSF49464">
    <property type="entry name" value="Carboxypeptidase regulatory domain-like"/>
    <property type="match status" value="1"/>
</dbReference>
<sequence>MLQMRKFLLFILVFTALGQTSFAQGFIISGRVVDKNNKPLKKALVQAVGSESMGFATTNDDGLYFTAAVPAGKYEVIIKVDSTHCLAKLDIAPTDPKKRFYNFRVNGKNAELTKTDKDVFMETALNKMQGSTDRVDGRKNRKR</sequence>
<evidence type="ECO:0008006" key="3">
    <source>
        <dbReference type="Google" id="ProtNLM"/>
    </source>
</evidence>
<dbReference type="InterPro" id="IPR008969">
    <property type="entry name" value="CarboxyPept-like_regulatory"/>
</dbReference>
<comment type="caution">
    <text evidence="1">The sequence shown here is derived from an EMBL/GenBank/DDBJ whole genome shotgun (WGS) entry which is preliminary data.</text>
</comment>
<keyword evidence="2" id="KW-1185">Reference proteome</keyword>
<protein>
    <recommendedName>
        <fullName evidence="3">Carboxypeptidase regulatory-like domain-containing protein</fullName>
    </recommendedName>
</protein>
<accession>A0A2S7SWB7</accession>
<evidence type="ECO:0000313" key="1">
    <source>
        <dbReference type="EMBL" id="PQJ11213.1"/>
    </source>
</evidence>
<dbReference type="Pfam" id="PF13620">
    <property type="entry name" value="CarboxypepD_reg"/>
    <property type="match status" value="1"/>
</dbReference>